<evidence type="ECO:0000313" key="3">
    <source>
        <dbReference type="Proteomes" id="UP000606172"/>
    </source>
</evidence>
<feature type="compositionally biased region" description="Basic and acidic residues" evidence="1">
    <location>
        <begin position="138"/>
        <end position="157"/>
    </location>
</feature>
<dbReference type="EMBL" id="BOOW01000010">
    <property type="protein sequence ID" value="GII91663.1"/>
    <property type="molecule type" value="Genomic_DNA"/>
</dbReference>
<protein>
    <submittedName>
        <fullName evidence="2">Uncharacterized protein</fullName>
    </submittedName>
</protein>
<accession>A0A919RD29</accession>
<evidence type="ECO:0000256" key="1">
    <source>
        <dbReference type="SAM" id="MobiDB-lite"/>
    </source>
</evidence>
<feature type="region of interest" description="Disordered" evidence="1">
    <location>
        <begin position="134"/>
        <end position="191"/>
    </location>
</feature>
<sequence>MQVVRTGMKSTKHHICANSLMAEYSSLLVLRARCQRFLDCGGAYKVRTIISVRKEKGGLMKRIIVETRDRPALRHFRRHPQRVIDSHHHRVRGALARDSLTLIANRALTPPLTPVVNAHRRLQGPYTAAAAHGTAMLDARHPDPRSRDLGRGHRLEQRTLLPTPSNVPPSWGPTSTARLWPNSGMEPPYLT</sequence>
<reference evidence="2" key="1">
    <citation type="submission" date="2021-01" db="EMBL/GenBank/DDBJ databases">
        <title>Whole genome shotgun sequence of Sinosporangium siamense NBRC 109515.</title>
        <authorList>
            <person name="Komaki H."/>
            <person name="Tamura T."/>
        </authorList>
    </citation>
    <scope>NUCLEOTIDE SEQUENCE</scope>
    <source>
        <strain evidence="2">NBRC 109515</strain>
    </source>
</reference>
<dbReference type="Proteomes" id="UP000606172">
    <property type="component" value="Unassembled WGS sequence"/>
</dbReference>
<name>A0A919RD29_9ACTN</name>
<keyword evidence="3" id="KW-1185">Reference proteome</keyword>
<proteinExistence type="predicted"/>
<comment type="caution">
    <text evidence="2">The sequence shown here is derived from an EMBL/GenBank/DDBJ whole genome shotgun (WGS) entry which is preliminary data.</text>
</comment>
<organism evidence="2 3">
    <name type="scientific">Sinosporangium siamense</name>
    <dbReference type="NCBI Taxonomy" id="1367973"/>
    <lineage>
        <taxon>Bacteria</taxon>
        <taxon>Bacillati</taxon>
        <taxon>Actinomycetota</taxon>
        <taxon>Actinomycetes</taxon>
        <taxon>Streptosporangiales</taxon>
        <taxon>Streptosporangiaceae</taxon>
        <taxon>Sinosporangium</taxon>
    </lineage>
</organism>
<dbReference type="AlphaFoldDB" id="A0A919RD29"/>
<gene>
    <name evidence="2" type="ORF">Ssi02_18940</name>
</gene>
<evidence type="ECO:0000313" key="2">
    <source>
        <dbReference type="EMBL" id="GII91663.1"/>
    </source>
</evidence>